<evidence type="ECO:0000256" key="8">
    <source>
        <dbReference type="ARBA" id="ARBA00023146"/>
    </source>
</evidence>
<keyword evidence="13" id="KW-1185">Reference proteome</keyword>
<evidence type="ECO:0000313" key="12">
    <source>
        <dbReference type="EMBL" id="GGO72150.1"/>
    </source>
</evidence>
<dbReference type="RefSeq" id="WP_188696824.1">
    <property type="nucleotide sequence ID" value="NZ_BMLS01000005.1"/>
</dbReference>
<dbReference type="Pfam" id="PF04073">
    <property type="entry name" value="tRNA_edit"/>
    <property type="match status" value="1"/>
</dbReference>
<reference evidence="12" key="2">
    <citation type="submission" date="2020-09" db="EMBL/GenBank/DDBJ databases">
        <authorList>
            <person name="Sun Q."/>
            <person name="Zhou Y."/>
        </authorList>
    </citation>
    <scope>NUCLEOTIDE SEQUENCE</scope>
    <source>
        <strain evidence="12">CGMCC 1.7086</strain>
    </source>
</reference>
<keyword evidence="6 10" id="KW-0067">ATP-binding</keyword>
<dbReference type="Gene3D" id="3.90.960.10">
    <property type="entry name" value="YbaK/aminoacyl-tRNA synthetase-associated domain"/>
    <property type="match status" value="1"/>
</dbReference>
<dbReference type="Gene3D" id="3.30.930.10">
    <property type="entry name" value="Bira Bifunctional Protein, Domain 2"/>
    <property type="match status" value="2"/>
</dbReference>
<dbReference type="CDD" id="cd04334">
    <property type="entry name" value="ProRS-INS"/>
    <property type="match status" value="1"/>
</dbReference>
<dbReference type="PANTHER" id="PTHR42753:SF2">
    <property type="entry name" value="PROLINE--TRNA LIGASE"/>
    <property type="match status" value="1"/>
</dbReference>
<feature type="domain" description="Aminoacyl-transfer RNA synthetases class-II family profile" evidence="11">
    <location>
        <begin position="38"/>
        <end position="468"/>
    </location>
</feature>
<dbReference type="InterPro" id="IPR004500">
    <property type="entry name" value="Pro-tRNA-synth_IIa_bac-type"/>
</dbReference>
<dbReference type="PRINTS" id="PR01046">
    <property type="entry name" value="TRNASYNTHPRO"/>
</dbReference>
<evidence type="ECO:0000256" key="7">
    <source>
        <dbReference type="ARBA" id="ARBA00022917"/>
    </source>
</evidence>
<sequence>MRSSQYLLATQKETPADAEVISHQLMLRAGLIRKLASGLYTWLPSGLRVLNKVATIVREEMDKAGAIEVLMPVVQPADLWQESGRWEEYGPELLRVKDRHQRDFVLGPTHEEVITDLVKREVSSYKQLPINLYQIQTKFRDEVRPRFGVMRGREFTMKDAYSFHLTQDCLEKTYQDMYQAYCNIFERIGLAYRPVLADTGSIGGSMSHEFHVLADSGEDDIVFSNASEFAANVEMAEALAPAGERAAPGADMQLVDTPNAKTINELVEQFSLPIEKTIKTLIVKGSEAAGSDLVALLVRGDHELNEIKADKLEEVASPLTFASEEEIRAAIGAGPGSLGPVNLNMPIIADRAVSLCSDFGAGANQDGKHYFNINWERDVALPTVADIRNVQAGDPSPDGRGTLEIKRGIEVGHIFQLGEKYSQAMNCGVLTESGKHQVLTMGCYGIGVSRIVAAAIEQNHDKYGIIWPDAIAPFKVALIPMNMHKSHRIQEAAEALYNALQQAGIEVMFDDRKERPGVMFADMELLGVPHHIVVGERNLDENQVEYKCRRSGEKQLLDLDKVLSFIQAL</sequence>
<dbReference type="EC" id="6.1.1.15" evidence="10"/>
<dbReference type="InterPro" id="IPR033730">
    <property type="entry name" value="ProRS_core_prok"/>
</dbReference>
<keyword evidence="4 10" id="KW-0436">Ligase</keyword>
<name>A0A917Z2I3_9ALTE</name>
<keyword evidence="7 10" id="KW-0648">Protein biosynthesis</keyword>
<protein>
    <recommendedName>
        <fullName evidence="10">Proline--tRNA ligase</fullName>
        <ecNumber evidence="10">6.1.1.15</ecNumber>
    </recommendedName>
    <alternativeName>
        <fullName evidence="10">Prolyl-tRNA synthetase</fullName>
        <shortName evidence="10">ProRS</shortName>
    </alternativeName>
</protein>
<dbReference type="SUPFAM" id="SSF52954">
    <property type="entry name" value="Class II aaRS ABD-related"/>
    <property type="match status" value="1"/>
</dbReference>
<dbReference type="NCBIfam" id="TIGR00409">
    <property type="entry name" value="proS_fam_II"/>
    <property type="match status" value="1"/>
</dbReference>
<comment type="catalytic activity">
    <reaction evidence="9 10">
        <text>tRNA(Pro) + L-proline + ATP = L-prolyl-tRNA(Pro) + AMP + diphosphate</text>
        <dbReference type="Rhea" id="RHEA:14305"/>
        <dbReference type="Rhea" id="RHEA-COMP:9700"/>
        <dbReference type="Rhea" id="RHEA-COMP:9702"/>
        <dbReference type="ChEBI" id="CHEBI:30616"/>
        <dbReference type="ChEBI" id="CHEBI:33019"/>
        <dbReference type="ChEBI" id="CHEBI:60039"/>
        <dbReference type="ChEBI" id="CHEBI:78442"/>
        <dbReference type="ChEBI" id="CHEBI:78532"/>
        <dbReference type="ChEBI" id="CHEBI:456215"/>
        <dbReference type="EC" id="6.1.1.15"/>
    </reaction>
</comment>
<comment type="function">
    <text evidence="10">Catalyzes the attachment of proline to tRNA(Pro) in a two-step reaction: proline is first activated by ATP to form Pro-AMP and then transferred to the acceptor end of tRNA(Pro). As ProRS can inadvertently accommodate and process non-cognate amino acids such as alanine and cysteine, to avoid such errors it has two additional distinct editing activities against alanine. One activity is designated as 'pretransfer' editing and involves the tRNA(Pro)-independent hydrolysis of activated Ala-AMP. The other activity is designated 'posttransfer' editing and involves deacylation of mischarged Ala-tRNA(Pro). The misacylated Cys-tRNA(Pro) is not edited by ProRS.</text>
</comment>
<accession>A0A917Z2I3</accession>
<dbReference type="InterPro" id="IPR036621">
    <property type="entry name" value="Anticodon-bd_dom_sf"/>
</dbReference>
<dbReference type="InterPro" id="IPR002316">
    <property type="entry name" value="Pro-tRNA-ligase_IIa"/>
</dbReference>
<comment type="caution">
    <text evidence="12">The sequence shown here is derived from an EMBL/GenBank/DDBJ whole genome shotgun (WGS) entry which is preliminary data.</text>
</comment>
<dbReference type="EMBL" id="BMLS01000005">
    <property type="protein sequence ID" value="GGO72150.1"/>
    <property type="molecule type" value="Genomic_DNA"/>
</dbReference>
<dbReference type="InterPro" id="IPR036754">
    <property type="entry name" value="YbaK/aa-tRNA-synt-asso_dom_sf"/>
</dbReference>
<dbReference type="CDD" id="cd00779">
    <property type="entry name" value="ProRS_core_prok"/>
    <property type="match status" value="1"/>
</dbReference>
<dbReference type="FunFam" id="3.40.50.800:FF:000006">
    <property type="entry name" value="Proline--tRNA ligase"/>
    <property type="match status" value="1"/>
</dbReference>
<dbReference type="FunFam" id="3.90.960.10:FF:000001">
    <property type="entry name" value="Proline--tRNA ligase"/>
    <property type="match status" value="1"/>
</dbReference>
<dbReference type="InterPro" id="IPR023717">
    <property type="entry name" value="Pro-tRNA-Synthase_IIa_type1"/>
</dbReference>
<dbReference type="GO" id="GO:0005829">
    <property type="term" value="C:cytosol"/>
    <property type="evidence" value="ECO:0007669"/>
    <property type="project" value="TreeGrafter"/>
</dbReference>
<evidence type="ECO:0000256" key="2">
    <source>
        <dbReference type="ARBA" id="ARBA00011738"/>
    </source>
</evidence>
<dbReference type="InterPro" id="IPR006195">
    <property type="entry name" value="aa-tRNA-synth_II"/>
</dbReference>
<dbReference type="NCBIfam" id="NF006625">
    <property type="entry name" value="PRK09194.1"/>
    <property type="match status" value="1"/>
</dbReference>
<dbReference type="InterPro" id="IPR050062">
    <property type="entry name" value="Pro-tRNA_synthetase"/>
</dbReference>
<dbReference type="SUPFAM" id="SSF55826">
    <property type="entry name" value="YbaK/ProRS associated domain"/>
    <property type="match status" value="1"/>
</dbReference>
<dbReference type="PIRSF" id="PIRSF001535">
    <property type="entry name" value="ProRS_1"/>
    <property type="match status" value="1"/>
</dbReference>
<evidence type="ECO:0000256" key="1">
    <source>
        <dbReference type="ARBA" id="ARBA00004496"/>
    </source>
</evidence>
<dbReference type="InterPro" id="IPR044140">
    <property type="entry name" value="ProRS_anticodon_short"/>
</dbReference>
<evidence type="ECO:0000256" key="4">
    <source>
        <dbReference type="ARBA" id="ARBA00022598"/>
    </source>
</evidence>
<organism evidence="12 13">
    <name type="scientific">Bowmanella pacifica</name>
    <dbReference type="NCBI Taxonomy" id="502051"/>
    <lineage>
        <taxon>Bacteria</taxon>
        <taxon>Pseudomonadati</taxon>
        <taxon>Pseudomonadota</taxon>
        <taxon>Gammaproteobacteria</taxon>
        <taxon>Alteromonadales</taxon>
        <taxon>Alteromonadaceae</taxon>
        <taxon>Bowmanella</taxon>
    </lineage>
</organism>
<dbReference type="CDD" id="cd00861">
    <property type="entry name" value="ProRS_anticodon_short"/>
    <property type="match status" value="1"/>
</dbReference>
<evidence type="ECO:0000256" key="3">
    <source>
        <dbReference type="ARBA" id="ARBA00022490"/>
    </source>
</evidence>
<keyword evidence="5 10" id="KW-0547">Nucleotide-binding</keyword>
<dbReference type="Gene3D" id="3.40.50.800">
    <property type="entry name" value="Anticodon-binding domain"/>
    <property type="match status" value="1"/>
</dbReference>
<evidence type="ECO:0000256" key="5">
    <source>
        <dbReference type="ARBA" id="ARBA00022741"/>
    </source>
</evidence>
<reference evidence="12" key="1">
    <citation type="journal article" date="2014" name="Int. J. Syst. Evol. Microbiol.">
        <title>Complete genome sequence of Corynebacterium casei LMG S-19264T (=DSM 44701T), isolated from a smear-ripened cheese.</title>
        <authorList>
            <consortium name="US DOE Joint Genome Institute (JGI-PGF)"/>
            <person name="Walter F."/>
            <person name="Albersmeier A."/>
            <person name="Kalinowski J."/>
            <person name="Ruckert C."/>
        </authorList>
    </citation>
    <scope>NUCLEOTIDE SEQUENCE</scope>
    <source>
        <strain evidence="12">CGMCC 1.7086</strain>
    </source>
</reference>
<dbReference type="PROSITE" id="PS50862">
    <property type="entry name" value="AA_TRNA_LIGASE_II"/>
    <property type="match status" value="1"/>
</dbReference>
<dbReference type="InterPro" id="IPR045864">
    <property type="entry name" value="aa-tRNA-synth_II/BPL/LPL"/>
</dbReference>
<dbReference type="Pfam" id="PF00587">
    <property type="entry name" value="tRNA-synt_2b"/>
    <property type="match status" value="1"/>
</dbReference>
<dbReference type="AlphaFoldDB" id="A0A917Z2I3"/>
<evidence type="ECO:0000256" key="6">
    <source>
        <dbReference type="ARBA" id="ARBA00022840"/>
    </source>
</evidence>
<dbReference type="InterPro" id="IPR004154">
    <property type="entry name" value="Anticodon-bd"/>
</dbReference>
<dbReference type="Pfam" id="PF03129">
    <property type="entry name" value="HGTP_anticodon"/>
    <property type="match status" value="1"/>
</dbReference>
<dbReference type="GO" id="GO:0005524">
    <property type="term" value="F:ATP binding"/>
    <property type="evidence" value="ECO:0007669"/>
    <property type="project" value="UniProtKB-UniRule"/>
</dbReference>
<evidence type="ECO:0000256" key="10">
    <source>
        <dbReference type="HAMAP-Rule" id="MF_01569"/>
    </source>
</evidence>
<keyword evidence="8 10" id="KW-0030">Aminoacyl-tRNA synthetase</keyword>
<dbReference type="GO" id="GO:0006433">
    <property type="term" value="P:prolyl-tRNA aminoacylation"/>
    <property type="evidence" value="ECO:0007669"/>
    <property type="project" value="UniProtKB-UniRule"/>
</dbReference>
<dbReference type="FunFam" id="3.30.930.10:FF:000043">
    <property type="entry name" value="Proline--tRNA ligase"/>
    <property type="match status" value="1"/>
</dbReference>
<dbReference type="InterPro" id="IPR007214">
    <property type="entry name" value="YbaK/aa-tRNA-synth-assoc-dom"/>
</dbReference>
<dbReference type="PANTHER" id="PTHR42753">
    <property type="entry name" value="MITOCHONDRIAL RIBOSOME PROTEIN L39/PROLYL-TRNA LIGASE FAMILY MEMBER"/>
    <property type="match status" value="1"/>
</dbReference>
<gene>
    <name evidence="10 12" type="primary">proS</name>
    <name evidence="12" type="ORF">GCM10010982_29590</name>
</gene>
<keyword evidence="3 10" id="KW-0963">Cytoplasm</keyword>
<proteinExistence type="inferred from homology"/>
<dbReference type="Proteomes" id="UP000606935">
    <property type="component" value="Unassembled WGS sequence"/>
</dbReference>
<comment type="subcellular location">
    <subcellularLocation>
        <location evidence="1 10">Cytoplasm</location>
    </subcellularLocation>
</comment>
<comment type="similarity">
    <text evidence="10">Belongs to the class-II aminoacyl-tRNA synthetase family. ProS type 1 subfamily.</text>
</comment>
<evidence type="ECO:0000259" key="11">
    <source>
        <dbReference type="PROSITE" id="PS50862"/>
    </source>
</evidence>
<dbReference type="HAMAP" id="MF_01569">
    <property type="entry name" value="Pro_tRNA_synth_type1"/>
    <property type="match status" value="1"/>
</dbReference>
<dbReference type="FunFam" id="3.30.930.10:FF:000097">
    <property type="entry name" value="Proline--tRNA ligase"/>
    <property type="match status" value="1"/>
</dbReference>
<dbReference type="SUPFAM" id="SSF55681">
    <property type="entry name" value="Class II aaRS and biotin synthetases"/>
    <property type="match status" value="1"/>
</dbReference>
<dbReference type="InterPro" id="IPR002314">
    <property type="entry name" value="aa-tRNA-synt_IIb"/>
</dbReference>
<evidence type="ECO:0000256" key="9">
    <source>
        <dbReference type="ARBA" id="ARBA00047671"/>
    </source>
</evidence>
<evidence type="ECO:0000313" key="13">
    <source>
        <dbReference type="Proteomes" id="UP000606935"/>
    </source>
</evidence>
<comment type="subunit">
    <text evidence="2 10">Homodimer.</text>
</comment>
<dbReference type="GO" id="GO:0004827">
    <property type="term" value="F:proline-tRNA ligase activity"/>
    <property type="evidence" value="ECO:0007669"/>
    <property type="project" value="UniProtKB-UniRule"/>
</dbReference>
<dbReference type="GO" id="GO:0002161">
    <property type="term" value="F:aminoacyl-tRNA deacylase activity"/>
    <property type="evidence" value="ECO:0007669"/>
    <property type="project" value="InterPro"/>
</dbReference>
<comment type="domain">
    <text evidence="10">Consists of three domains: the N-terminal catalytic domain, the editing domain and the C-terminal anticodon-binding domain.</text>
</comment>